<keyword evidence="4" id="KW-1185">Reference proteome</keyword>
<dbReference type="GO" id="GO:0016491">
    <property type="term" value="F:oxidoreductase activity"/>
    <property type="evidence" value="ECO:0007669"/>
    <property type="project" value="UniProtKB-KW"/>
</dbReference>
<dbReference type="GO" id="GO:0005737">
    <property type="term" value="C:cytoplasm"/>
    <property type="evidence" value="ECO:0007669"/>
    <property type="project" value="TreeGrafter"/>
</dbReference>
<dbReference type="Proteomes" id="UP000248961">
    <property type="component" value="Unassembled WGS sequence"/>
</dbReference>
<proteinExistence type="predicted"/>
<dbReference type="InterPro" id="IPR036812">
    <property type="entry name" value="NAD(P)_OxRdtase_dom_sf"/>
</dbReference>
<evidence type="ECO:0000256" key="1">
    <source>
        <dbReference type="ARBA" id="ARBA00023002"/>
    </source>
</evidence>
<dbReference type="Gene3D" id="3.20.20.100">
    <property type="entry name" value="NADP-dependent oxidoreductase domain"/>
    <property type="match status" value="1"/>
</dbReference>
<dbReference type="VEuPathDB" id="FungiDB:BO97DRAFT_438071"/>
<dbReference type="Pfam" id="PF00248">
    <property type="entry name" value="Aldo_ket_red"/>
    <property type="match status" value="1"/>
</dbReference>
<evidence type="ECO:0000259" key="2">
    <source>
        <dbReference type="Pfam" id="PF00248"/>
    </source>
</evidence>
<feature type="domain" description="NADP-dependent oxidoreductase" evidence="2">
    <location>
        <begin position="28"/>
        <end position="192"/>
    </location>
</feature>
<dbReference type="RefSeq" id="XP_025547031.1">
    <property type="nucleotide sequence ID" value="XM_025697895.1"/>
</dbReference>
<keyword evidence="1" id="KW-0560">Oxidoreductase</keyword>
<dbReference type="InterPro" id="IPR023210">
    <property type="entry name" value="NADP_OxRdtase_dom"/>
</dbReference>
<dbReference type="AlphaFoldDB" id="A0A395HJ73"/>
<organism evidence="3 4">
    <name type="scientific">Aspergillus homomorphus (strain CBS 101889)</name>
    <dbReference type="NCBI Taxonomy" id="1450537"/>
    <lineage>
        <taxon>Eukaryota</taxon>
        <taxon>Fungi</taxon>
        <taxon>Dikarya</taxon>
        <taxon>Ascomycota</taxon>
        <taxon>Pezizomycotina</taxon>
        <taxon>Eurotiomycetes</taxon>
        <taxon>Eurotiomycetidae</taxon>
        <taxon>Eurotiales</taxon>
        <taxon>Aspergillaceae</taxon>
        <taxon>Aspergillus</taxon>
        <taxon>Aspergillus subgen. Circumdati</taxon>
    </lineage>
</organism>
<dbReference type="InterPro" id="IPR050791">
    <property type="entry name" value="Aldo-Keto_reductase"/>
</dbReference>
<dbReference type="GeneID" id="37202184"/>
<evidence type="ECO:0000313" key="3">
    <source>
        <dbReference type="EMBL" id="RAL07877.1"/>
    </source>
</evidence>
<gene>
    <name evidence="3" type="ORF">BO97DRAFT_438071</name>
</gene>
<dbReference type="OrthoDB" id="37537at2759"/>
<dbReference type="EMBL" id="KZ824323">
    <property type="protein sequence ID" value="RAL07877.1"/>
    <property type="molecule type" value="Genomic_DNA"/>
</dbReference>
<evidence type="ECO:0000313" key="4">
    <source>
        <dbReference type="Proteomes" id="UP000248961"/>
    </source>
</evidence>
<dbReference type="PANTHER" id="PTHR43625:SF40">
    <property type="entry name" value="ALDO-KETO REDUCTASE YAKC [NADP(+)]"/>
    <property type="match status" value="1"/>
</dbReference>
<dbReference type="PANTHER" id="PTHR43625">
    <property type="entry name" value="AFLATOXIN B1 ALDEHYDE REDUCTASE"/>
    <property type="match status" value="1"/>
</dbReference>
<accession>A0A395HJ73</accession>
<reference evidence="3 4" key="1">
    <citation type="submission" date="2018-02" db="EMBL/GenBank/DDBJ databases">
        <title>The genomes of Aspergillus section Nigri reveals drivers in fungal speciation.</title>
        <authorList>
            <consortium name="DOE Joint Genome Institute"/>
            <person name="Vesth T.C."/>
            <person name="Nybo J."/>
            <person name="Theobald S."/>
            <person name="Brandl J."/>
            <person name="Frisvad J.C."/>
            <person name="Nielsen K.F."/>
            <person name="Lyhne E.K."/>
            <person name="Kogle M.E."/>
            <person name="Kuo A."/>
            <person name="Riley R."/>
            <person name="Clum A."/>
            <person name="Nolan M."/>
            <person name="Lipzen A."/>
            <person name="Salamov A."/>
            <person name="Henrissat B."/>
            <person name="Wiebenga A."/>
            <person name="De vries R.P."/>
            <person name="Grigoriev I.V."/>
            <person name="Mortensen U.H."/>
            <person name="Andersen M.R."/>
            <person name="Baker S.E."/>
        </authorList>
    </citation>
    <scope>NUCLEOTIDE SEQUENCE [LARGE SCALE GENOMIC DNA]</scope>
    <source>
        <strain evidence="3 4">CBS 101889</strain>
    </source>
</reference>
<name>A0A395HJ73_ASPHC</name>
<dbReference type="STRING" id="1450537.A0A395HJ73"/>
<sequence length="281" mass="31420">MAVEFAAEMKAFNGSTGIPIRERTDDTSADIYGASEDVLGRWFAANPEKRKDFFLATKFGIGPSSESPRGYKIDSTPECCREALERSLKRLDLPYVNFYYVHRLDKVTPIEKTMEAMVQLKQEGKIKLIGLSECSAESLRRAHAVHPVTCVQVEYILFYLAIESPQVRLLETAQELGVGVVAYSPLGNGDISRPGNSRRVLPGLHEKNLAKTWLLWIRFSPSPNKKGDDIFAIPGITKIEHLEENLRSVFVRVSEEEEPCELCQSSGFSSGSVCRATPIYQ</sequence>
<dbReference type="SUPFAM" id="SSF51430">
    <property type="entry name" value="NAD(P)-linked oxidoreductase"/>
    <property type="match status" value="1"/>
</dbReference>
<protein>
    <submittedName>
        <fullName evidence="3">Aldo/keto reductase</fullName>
    </submittedName>
</protein>